<evidence type="ECO:0000313" key="2">
    <source>
        <dbReference type="Proteomes" id="UP000031523"/>
    </source>
</evidence>
<dbReference type="EMBL" id="CP010519">
    <property type="protein sequence ID" value="AJE81828.1"/>
    <property type="molecule type" value="Genomic_DNA"/>
</dbReference>
<gene>
    <name evidence="1" type="ORF">SLNWT_1452</name>
</gene>
<evidence type="ECO:0000313" key="1">
    <source>
        <dbReference type="EMBL" id="AJE81828.1"/>
    </source>
</evidence>
<reference evidence="1 2" key="1">
    <citation type="submission" date="2015-01" db="EMBL/GenBank/DDBJ databases">
        <title>Enhanced salinomycin production by adjusting the supply of polyketide extender units in Streptomyce albus DSM 41398.</title>
        <authorList>
            <person name="Lu C."/>
        </authorList>
    </citation>
    <scope>NUCLEOTIDE SEQUENCE [LARGE SCALE GENOMIC DNA]</scope>
    <source>
        <strain evidence="2">ATCC 21838 / DSM 41398 / FERM P-419 / JCM 4703 / NBRC 107858</strain>
    </source>
</reference>
<dbReference type="AlphaFoldDB" id="A0A0B5EI30"/>
<sequence>MPAPARRTGLLILLQAGACHGGVTHKCSGERGRVRPRWNALAPGRADWCPRSCRPRSRAAPTVVMHRQ</sequence>
<proteinExistence type="predicted"/>
<keyword evidence="2" id="KW-1185">Reference proteome</keyword>
<name>A0A0B5EI30_STRA4</name>
<protein>
    <submittedName>
        <fullName evidence="1">Uncharacterized protein</fullName>
    </submittedName>
</protein>
<dbReference type="KEGG" id="sals:SLNWT_1452"/>
<accession>A0A0B5EI30</accession>
<organism evidence="1 2">
    <name type="scientific">Streptomyces albus (strain ATCC 21838 / DSM 41398 / FERM P-419 / JCM 4703 / NBRC 107858)</name>
    <dbReference type="NCBI Taxonomy" id="1081613"/>
    <lineage>
        <taxon>Bacteria</taxon>
        <taxon>Bacillati</taxon>
        <taxon>Actinomycetota</taxon>
        <taxon>Actinomycetes</taxon>
        <taxon>Kitasatosporales</taxon>
        <taxon>Streptomycetaceae</taxon>
        <taxon>Streptomyces</taxon>
    </lineage>
</organism>
<dbReference type="Proteomes" id="UP000031523">
    <property type="component" value="Chromosome"/>
</dbReference>